<dbReference type="Proteomes" id="UP000289738">
    <property type="component" value="Chromosome A06"/>
</dbReference>
<evidence type="ECO:0000313" key="2">
    <source>
        <dbReference type="Proteomes" id="UP000289738"/>
    </source>
</evidence>
<protein>
    <submittedName>
        <fullName evidence="1">Uncharacterized protein</fullName>
    </submittedName>
</protein>
<dbReference type="EMBL" id="SDMP01000006">
    <property type="protein sequence ID" value="RYR51862.1"/>
    <property type="molecule type" value="Genomic_DNA"/>
</dbReference>
<reference evidence="1 2" key="1">
    <citation type="submission" date="2019-01" db="EMBL/GenBank/DDBJ databases">
        <title>Sequencing of cultivated peanut Arachis hypogaea provides insights into genome evolution and oil improvement.</title>
        <authorList>
            <person name="Chen X."/>
        </authorList>
    </citation>
    <scope>NUCLEOTIDE SEQUENCE [LARGE SCALE GENOMIC DNA]</scope>
    <source>
        <strain evidence="2">cv. Fuhuasheng</strain>
        <tissue evidence="1">Leaves</tissue>
    </source>
</reference>
<gene>
    <name evidence="1" type="ORF">Ahy_A06g026821</name>
</gene>
<name>A0A445CLT7_ARAHY</name>
<organism evidence="1 2">
    <name type="scientific">Arachis hypogaea</name>
    <name type="common">Peanut</name>
    <dbReference type="NCBI Taxonomy" id="3818"/>
    <lineage>
        <taxon>Eukaryota</taxon>
        <taxon>Viridiplantae</taxon>
        <taxon>Streptophyta</taxon>
        <taxon>Embryophyta</taxon>
        <taxon>Tracheophyta</taxon>
        <taxon>Spermatophyta</taxon>
        <taxon>Magnoliopsida</taxon>
        <taxon>eudicotyledons</taxon>
        <taxon>Gunneridae</taxon>
        <taxon>Pentapetalae</taxon>
        <taxon>rosids</taxon>
        <taxon>fabids</taxon>
        <taxon>Fabales</taxon>
        <taxon>Fabaceae</taxon>
        <taxon>Papilionoideae</taxon>
        <taxon>50 kb inversion clade</taxon>
        <taxon>dalbergioids sensu lato</taxon>
        <taxon>Dalbergieae</taxon>
        <taxon>Pterocarpus clade</taxon>
        <taxon>Arachis</taxon>
    </lineage>
</organism>
<evidence type="ECO:0000313" key="1">
    <source>
        <dbReference type="EMBL" id="RYR51862.1"/>
    </source>
</evidence>
<accession>A0A445CLT7</accession>
<proteinExistence type="predicted"/>
<dbReference type="AlphaFoldDB" id="A0A445CLT7"/>
<comment type="caution">
    <text evidence="1">The sequence shown here is derived from an EMBL/GenBank/DDBJ whole genome shotgun (WGS) entry which is preliminary data.</text>
</comment>
<keyword evidence="2" id="KW-1185">Reference proteome</keyword>
<sequence>MWEVISNKEVEKSHNTTMQLSVAVVNLQSQNFTIRDLDKARLRVAKHAIQKTSEKGSNASNEMDVWYEIFRFKKGRIHGLVIKFTVIDKRLSYRGSSSQSSDWLRMLKHKEVMKRMQE</sequence>